<dbReference type="EMBL" id="PEXI01000105">
    <property type="protein sequence ID" value="PIU24014.1"/>
    <property type="molecule type" value="Genomic_DNA"/>
</dbReference>
<dbReference type="GO" id="GO:0051082">
    <property type="term" value="F:unfolded protein binding"/>
    <property type="evidence" value="ECO:0007669"/>
    <property type="project" value="InterPro"/>
</dbReference>
<dbReference type="Gene3D" id="2.60.260.20">
    <property type="entry name" value="Urease metallochaperone UreE, N-terminal domain"/>
    <property type="match status" value="1"/>
</dbReference>
<evidence type="ECO:0000313" key="3">
    <source>
        <dbReference type="EMBL" id="PIU24014.1"/>
    </source>
</evidence>
<dbReference type="PRINTS" id="PR00625">
    <property type="entry name" value="JDOMAIN"/>
</dbReference>
<reference evidence="4" key="1">
    <citation type="submission" date="2017-09" db="EMBL/GenBank/DDBJ databases">
        <title>Depth-based differentiation of microbial function through sediment-hosted aquifers and enrichment of novel symbionts in the deep terrestrial subsurface.</title>
        <authorList>
            <person name="Probst A.J."/>
            <person name="Ladd B."/>
            <person name="Jarett J.K."/>
            <person name="Geller-Mcgrath D.E."/>
            <person name="Sieber C.M.K."/>
            <person name="Emerson J.B."/>
            <person name="Anantharaman K."/>
            <person name="Thomas B.C."/>
            <person name="Malmstrom R."/>
            <person name="Stieglmeier M."/>
            <person name="Klingl A."/>
            <person name="Woyke T."/>
            <person name="Ryan C.M."/>
            <person name="Banfield J.F."/>
        </authorList>
    </citation>
    <scope>NUCLEOTIDE SEQUENCE [LARGE SCALE GENOMIC DNA]</scope>
</reference>
<dbReference type="Pfam" id="PF00226">
    <property type="entry name" value="DnaJ"/>
    <property type="match status" value="1"/>
</dbReference>
<dbReference type="PANTHER" id="PTHR44145:SF3">
    <property type="entry name" value="DNAJ HOMOLOG SUBFAMILY A MEMBER 3, MITOCHONDRIAL"/>
    <property type="match status" value="1"/>
</dbReference>
<dbReference type="SUPFAM" id="SSF49493">
    <property type="entry name" value="HSP40/DnaJ peptide-binding domain"/>
    <property type="match status" value="1"/>
</dbReference>
<dbReference type="SMART" id="SM00271">
    <property type="entry name" value="DnaJ"/>
    <property type="match status" value="1"/>
</dbReference>
<organism evidence="3 4">
    <name type="scientific">Candidatus Berkelbacteria bacterium CG08_land_8_20_14_0_20_39_8</name>
    <dbReference type="NCBI Taxonomy" id="1974511"/>
    <lineage>
        <taxon>Bacteria</taxon>
        <taxon>Candidatus Berkelbacteria</taxon>
    </lineage>
</organism>
<dbReference type="GO" id="GO:0006457">
    <property type="term" value="P:protein folding"/>
    <property type="evidence" value="ECO:0007669"/>
    <property type="project" value="InterPro"/>
</dbReference>
<sequence length="219" mass="24259">MAKDYYKILGVDKNANTDEIKKAYRKLALKYHPDRGGGEDESKKFKEINEAYQIISDPQKRSQYDQFGTEGPFGGGFSSAGQGGGFSGFEGFDFGGFSTKGESAGGWNFAGGLGDIFDDFFGQAFTQVQAEIRITPAQAVLGDKLELTIDGQKINLDLPAGVQDGQAFRIAGKGRAHNKGRGDLILTARIEMPRHINKEQKELWEKLRDSENRKKHWWG</sequence>
<evidence type="ECO:0000259" key="2">
    <source>
        <dbReference type="PROSITE" id="PS50076"/>
    </source>
</evidence>
<dbReference type="InterPro" id="IPR002939">
    <property type="entry name" value="DnaJ_C"/>
</dbReference>
<dbReference type="CDD" id="cd06257">
    <property type="entry name" value="DnaJ"/>
    <property type="match status" value="1"/>
</dbReference>
<dbReference type="PROSITE" id="PS50076">
    <property type="entry name" value="DNAJ_2"/>
    <property type="match status" value="1"/>
</dbReference>
<gene>
    <name evidence="3" type="ORF">COT12_03330</name>
</gene>
<protein>
    <recommendedName>
        <fullName evidence="2">J domain-containing protein</fullName>
    </recommendedName>
</protein>
<accession>A0A2M6YBG8</accession>
<comment type="caution">
    <text evidence="3">The sequence shown here is derived from an EMBL/GenBank/DDBJ whole genome shotgun (WGS) entry which is preliminary data.</text>
</comment>
<name>A0A2M6YBG8_9BACT</name>
<evidence type="ECO:0000313" key="4">
    <source>
        <dbReference type="Proteomes" id="UP000229896"/>
    </source>
</evidence>
<dbReference type="SUPFAM" id="SSF46565">
    <property type="entry name" value="Chaperone J-domain"/>
    <property type="match status" value="1"/>
</dbReference>
<dbReference type="InterPro" id="IPR001623">
    <property type="entry name" value="DnaJ_domain"/>
</dbReference>
<dbReference type="Pfam" id="PF01556">
    <property type="entry name" value="DnaJ_C"/>
    <property type="match status" value="1"/>
</dbReference>
<dbReference type="Gene3D" id="1.10.287.110">
    <property type="entry name" value="DnaJ domain"/>
    <property type="match status" value="1"/>
</dbReference>
<dbReference type="InterPro" id="IPR008971">
    <property type="entry name" value="HSP40/DnaJ_pept-bd"/>
</dbReference>
<feature type="domain" description="J" evidence="2">
    <location>
        <begin position="4"/>
        <end position="68"/>
    </location>
</feature>
<dbReference type="AlphaFoldDB" id="A0A2M6YBG8"/>
<dbReference type="InterPro" id="IPR036869">
    <property type="entry name" value="J_dom_sf"/>
</dbReference>
<evidence type="ECO:0000256" key="1">
    <source>
        <dbReference type="ARBA" id="ARBA00023186"/>
    </source>
</evidence>
<dbReference type="PANTHER" id="PTHR44145">
    <property type="entry name" value="DNAJ HOMOLOG SUBFAMILY A MEMBER 3, MITOCHONDRIAL"/>
    <property type="match status" value="1"/>
</dbReference>
<dbReference type="InterPro" id="IPR051938">
    <property type="entry name" value="Apopto_cytoskel_mod"/>
</dbReference>
<keyword evidence="1" id="KW-0143">Chaperone</keyword>
<proteinExistence type="predicted"/>
<dbReference type="Proteomes" id="UP000229896">
    <property type="component" value="Unassembled WGS sequence"/>
</dbReference>